<keyword evidence="4 11" id="KW-0879">Wnt signaling pathway</keyword>
<feature type="compositionally biased region" description="Basic and acidic residues" evidence="12">
    <location>
        <begin position="1"/>
        <end position="15"/>
    </location>
</feature>
<dbReference type="InterPro" id="IPR018247">
    <property type="entry name" value="EF_Hand_1_Ca_BS"/>
</dbReference>
<evidence type="ECO:0000256" key="9">
    <source>
        <dbReference type="ARBA" id="ARBA00023288"/>
    </source>
</evidence>
<evidence type="ECO:0000256" key="3">
    <source>
        <dbReference type="ARBA" id="ARBA00022490"/>
    </source>
</evidence>
<evidence type="ECO:0000256" key="11">
    <source>
        <dbReference type="RuleBase" id="RU367060"/>
    </source>
</evidence>
<organism evidence="14 15">
    <name type="scientific">Lates japonicus</name>
    <name type="common">Japanese lates</name>
    <dbReference type="NCBI Taxonomy" id="270547"/>
    <lineage>
        <taxon>Eukaryota</taxon>
        <taxon>Metazoa</taxon>
        <taxon>Chordata</taxon>
        <taxon>Craniata</taxon>
        <taxon>Vertebrata</taxon>
        <taxon>Euteleostomi</taxon>
        <taxon>Actinopterygii</taxon>
        <taxon>Neopterygii</taxon>
        <taxon>Teleostei</taxon>
        <taxon>Neoteleostei</taxon>
        <taxon>Acanthomorphata</taxon>
        <taxon>Carangaria</taxon>
        <taxon>Carangaria incertae sedis</taxon>
        <taxon>Centropomidae</taxon>
        <taxon>Lates</taxon>
    </lineage>
</organism>
<dbReference type="SUPFAM" id="SSF47473">
    <property type="entry name" value="EF-hand"/>
    <property type="match status" value="1"/>
</dbReference>
<dbReference type="EMBL" id="BRZM01000062">
    <property type="protein sequence ID" value="GLD63461.1"/>
    <property type="molecule type" value="Genomic_DNA"/>
</dbReference>
<dbReference type="InterPro" id="IPR011992">
    <property type="entry name" value="EF-hand-dom_pair"/>
</dbReference>
<evidence type="ECO:0000256" key="10">
    <source>
        <dbReference type="ARBA" id="ARBA00056609"/>
    </source>
</evidence>
<feature type="domain" description="EF-hand" evidence="13">
    <location>
        <begin position="89"/>
        <end position="124"/>
    </location>
</feature>
<protein>
    <recommendedName>
        <fullName evidence="11">Protein naked cuticle homolog</fullName>
    </recommendedName>
</protein>
<keyword evidence="2 11" id="KW-1003">Cell membrane</keyword>
<dbReference type="PROSITE" id="PS50222">
    <property type="entry name" value="EF_HAND_2"/>
    <property type="match status" value="1"/>
</dbReference>
<keyword evidence="8" id="KW-0472">Membrane</keyword>
<evidence type="ECO:0000256" key="5">
    <source>
        <dbReference type="ARBA" id="ARBA00022707"/>
    </source>
</evidence>
<dbReference type="Proteomes" id="UP001279410">
    <property type="component" value="Unassembled WGS sequence"/>
</dbReference>
<dbReference type="PANTHER" id="PTHR22611">
    <property type="entry name" value="PROTEIN NAKED CUTICLE"/>
    <property type="match status" value="1"/>
</dbReference>
<comment type="function">
    <text evidence="11">Cell autonomous antagonist of the canonical Wnt signaling pathway.</text>
</comment>
<proteinExistence type="inferred from homology"/>
<dbReference type="GO" id="GO:0005737">
    <property type="term" value="C:cytoplasm"/>
    <property type="evidence" value="ECO:0007669"/>
    <property type="project" value="UniProtKB-SubCell"/>
</dbReference>
<dbReference type="AlphaFoldDB" id="A0AAD3N0M3"/>
<feature type="compositionally biased region" description="Basic and acidic residues" evidence="12">
    <location>
        <begin position="155"/>
        <end position="171"/>
    </location>
</feature>
<dbReference type="GO" id="GO:0005509">
    <property type="term" value="F:calcium ion binding"/>
    <property type="evidence" value="ECO:0007669"/>
    <property type="project" value="InterPro"/>
</dbReference>
<dbReference type="GO" id="GO:0016055">
    <property type="term" value="P:Wnt signaling pathway"/>
    <property type="evidence" value="ECO:0007669"/>
    <property type="project" value="UniProtKB-UniRule"/>
</dbReference>
<gene>
    <name evidence="14" type="ORF">AKAME5_001508400</name>
</gene>
<feature type="region of interest" description="Disordered" evidence="12">
    <location>
        <begin position="342"/>
        <end position="375"/>
    </location>
</feature>
<evidence type="ECO:0000256" key="2">
    <source>
        <dbReference type="ARBA" id="ARBA00022475"/>
    </source>
</evidence>
<dbReference type="InterPro" id="IPR002048">
    <property type="entry name" value="EF_hand_dom"/>
</dbReference>
<feature type="region of interest" description="Disordered" evidence="12">
    <location>
        <begin position="152"/>
        <end position="171"/>
    </location>
</feature>
<dbReference type="GO" id="GO:0005886">
    <property type="term" value="C:plasma membrane"/>
    <property type="evidence" value="ECO:0007669"/>
    <property type="project" value="UniProtKB-SubCell"/>
</dbReference>
<dbReference type="PANTHER" id="PTHR22611:SF1">
    <property type="entry name" value="PROTEIN NAKED CUTICLE HOMOLOG 2"/>
    <property type="match status" value="1"/>
</dbReference>
<comment type="function">
    <text evidence="10">Cell autonomous antagonist of both the canonical and non-canonical Wnt signaling pathways.</text>
</comment>
<keyword evidence="5" id="KW-0519">Myristate</keyword>
<dbReference type="Gene3D" id="1.10.238.10">
    <property type="entry name" value="EF-hand"/>
    <property type="match status" value="1"/>
</dbReference>
<comment type="caution">
    <text evidence="14">The sequence shown here is derived from an EMBL/GenBank/DDBJ whole genome shotgun (WGS) entry which is preliminary data.</text>
</comment>
<feature type="compositionally biased region" description="Polar residues" evidence="12">
    <location>
        <begin position="268"/>
        <end position="279"/>
    </location>
</feature>
<evidence type="ECO:0000256" key="4">
    <source>
        <dbReference type="ARBA" id="ARBA00022687"/>
    </source>
</evidence>
<sequence length="450" mass="49890">MEEERYSATDHKLKNMQEFPNGEPKEGQFTDQHCPLEVVLPPEKAEGCESYLQYLHSEDGEREILRDANKAAGKKRISLNDLECDVSVEDDNRQEWIFTLYDFDNSGKVTKEDMSSLMHTIYDVVDASVNHSCHNKSKTLRVKLTVTPEPKCHRRETGADRCHQEEGRSADKRLSSYISRGQSNEAPAAEGQHYCVDENTERRNHYLDLAGIENYTSRFEGTTAAFPPQEPHGRSSQSQSQSRSRSQEPETQVIHQRRSQIIGDSYNPAESRSKGTQFLKSPKGNYKGSGGNNGGGGGGKSTKCHGYHPPLQTMLHGGSAAVHGGQDVYHIILLPTVWPPPAPSAIQSQQTPEGQSQRSPVPIQNPAVPSGPHPSSNTLCPLYCRTWRESRHLALPGARGLWFLWSNATSTTITTNTTTTTTTTITTRHDRPQCATTGTVMDQPQPTTPV</sequence>
<dbReference type="InterPro" id="IPR040140">
    <property type="entry name" value="Nkd-like"/>
</dbReference>
<feature type="compositionally biased region" description="Low complexity" evidence="12">
    <location>
        <begin position="234"/>
        <end position="244"/>
    </location>
</feature>
<evidence type="ECO:0000256" key="6">
    <source>
        <dbReference type="ARBA" id="ARBA00022723"/>
    </source>
</evidence>
<dbReference type="GO" id="GO:0090090">
    <property type="term" value="P:negative regulation of canonical Wnt signaling pathway"/>
    <property type="evidence" value="ECO:0007669"/>
    <property type="project" value="UniProtKB-ARBA"/>
</dbReference>
<evidence type="ECO:0000259" key="13">
    <source>
        <dbReference type="PROSITE" id="PS50222"/>
    </source>
</evidence>
<feature type="region of interest" description="Disordered" evidence="12">
    <location>
        <begin position="222"/>
        <end position="305"/>
    </location>
</feature>
<comment type="similarity">
    <text evidence="1 11">Belongs to the NKD family.</text>
</comment>
<keyword evidence="6 11" id="KW-0479">Metal-binding</keyword>
<keyword evidence="15" id="KW-1185">Reference proteome</keyword>
<keyword evidence="3" id="KW-0963">Cytoplasm</keyword>
<evidence type="ECO:0000256" key="12">
    <source>
        <dbReference type="SAM" id="MobiDB-lite"/>
    </source>
</evidence>
<accession>A0AAD3N0M3</accession>
<feature type="compositionally biased region" description="Gly residues" evidence="12">
    <location>
        <begin position="287"/>
        <end position="300"/>
    </location>
</feature>
<evidence type="ECO:0000313" key="15">
    <source>
        <dbReference type="Proteomes" id="UP001279410"/>
    </source>
</evidence>
<evidence type="ECO:0000313" key="14">
    <source>
        <dbReference type="EMBL" id="GLD63461.1"/>
    </source>
</evidence>
<evidence type="ECO:0000256" key="1">
    <source>
        <dbReference type="ARBA" id="ARBA00007081"/>
    </source>
</evidence>
<evidence type="ECO:0000256" key="7">
    <source>
        <dbReference type="ARBA" id="ARBA00022837"/>
    </source>
</evidence>
<dbReference type="FunFam" id="1.10.238.10:FF:000579">
    <property type="entry name" value="NKD2, WNT signaling pathway inhibitor"/>
    <property type="match status" value="1"/>
</dbReference>
<feature type="region of interest" description="Disordered" evidence="12">
    <location>
        <begin position="1"/>
        <end position="28"/>
    </location>
</feature>
<comment type="subcellular location">
    <subcellularLocation>
        <location evidence="11">Cell membrane</location>
    </subcellularLocation>
    <subcellularLocation>
        <location evidence="11">Cytoplasm</location>
    </subcellularLocation>
</comment>
<dbReference type="PROSITE" id="PS00018">
    <property type="entry name" value="EF_HAND_1"/>
    <property type="match status" value="1"/>
</dbReference>
<keyword evidence="7 11" id="KW-0106">Calcium</keyword>
<name>A0AAD3N0M3_LATJO</name>
<keyword evidence="9" id="KW-0449">Lipoprotein</keyword>
<evidence type="ECO:0000256" key="8">
    <source>
        <dbReference type="ARBA" id="ARBA00023136"/>
    </source>
</evidence>
<reference evidence="14" key="1">
    <citation type="submission" date="2022-08" db="EMBL/GenBank/DDBJ databases">
        <title>Genome sequencing of akame (Lates japonicus).</title>
        <authorList>
            <person name="Hashiguchi Y."/>
            <person name="Takahashi H."/>
        </authorList>
    </citation>
    <scope>NUCLEOTIDE SEQUENCE</scope>
    <source>
        <strain evidence="14">Kochi</strain>
    </source>
</reference>